<keyword evidence="1" id="KW-1133">Transmembrane helix</keyword>
<evidence type="ECO:0000313" key="3">
    <source>
        <dbReference type="Proteomes" id="UP000269331"/>
    </source>
</evidence>
<feature type="transmembrane region" description="Helical" evidence="1">
    <location>
        <begin position="35"/>
        <end position="60"/>
    </location>
</feature>
<evidence type="ECO:0000256" key="1">
    <source>
        <dbReference type="SAM" id="Phobius"/>
    </source>
</evidence>
<dbReference type="KEGG" id="srq:SR187_7760"/>
<protein>
    <submittedName>
        <fullName evidence="2">Uncharacterized protein</fullName>
    </submittedName>
</protein>
<dbReference type="AlphaFoldDB" id="A0A2Z5TS58"/>
<dbReference type="EMBL" id="AP018400">
    <property type="protein sequence ID" value="BBA93155.1"/>
    <property type="molecule type" value="Genomic_DNA"/>
</dbReference>
<feature type="transmembrane region" description="Helical" evidence="1">
    <location>
        <begin position="66"/>
        <end position="86"/>
    </location>
</feature>
<dbReference type="Proteomes" id="UP000269331">
    <property type="component" value="Chromosome"/>
</dbReference>
<accession>A0A2Z5TS58</accession>
<keyword evidence="1" id="KW-0472">Membrane</keyword>
<keyword evidence="1" id="KW-0812">Transmembrane</keyword>
<evidence type="ECO:0000313" key="2">
    <source>
        <dbReference type="EMBL" id="BBA93155.1"/>
    </source>
</evidence>
<name>A0A2Z5TS58_9STRE</name>
<organism evidence="2 3">
    <name type="scientific">Streptococcus ruminantium</name>
    <dbReference type="NCBI Taxonomy" id="1917441"/>
    <lineage>
        <taxon>Bacteria</taxon>
        <taxon>Bacillati</taxon>
        <taxon>Bacillota</taxon>
        <taxon>Bacilli</taxon>
        <taxon>Lactobacillales</taxon>
        <taxon>Streptococcaceae</taxon>
        <taxon>Streptococcus</taxon>
    </lineage>
</organism>
<proteinExistence type="predicted"/>
<sequence>MESDMQILGELLLELLMELPDFDERKHPPFGVRYWLGWLGILFNVMCMVLIGFLVVYLFFDFLKRKELFTVTMAMVLLPVAIYWLWRTIRRMRKMWQVTVYYWKSKPEHQS</sequence>
<reference evidence="2 3" key="1">
    <citation type="journal article" date="2018" name="Genome Biol. Evol.">
        <title>Complete Genome Sequence of Streptococcus ruminantium sp. nov. GUT-187T (=DSM 104980T =JCM 31869T), the Type Strain of S. ruminantium, and Comparison with Genome Sequences of Streptococcus suis Strains.</title>
        <authorList>
            <person name="Tohya M."/>
            <person name="Sekizaki T."/>
            <person name="Miyoshi-Akiyama T."/>
        </authorList>
    </citation>
    <scope>NUCLEOTIDE SEQUENCE [LARGE SCALE GENOMIC DNA]</scope>
    <source>
        <strain evidence="2 3">GUT187T</strain>
    </source>
</reference>
<gene>
    <name evidence="2" type="ORF">SR187_7760</name>
</gene>